<reference evidence="5 6" key="1">
    <citation type="submission" date="2016-10" db="EMBL/GenBank/DDBJ databases">
        <authorList>
            <person name="Varghese N."/>
        </authorList>
    </citation>
    <scope>NUCLEOTIDE SEQUENCE [LARGE SCALE GENOMIC DNA]</scope>
</reference>
<evidence type="ECO:0000259" key="4">
    <source>
        <dbReference type="PROSITE" id="PS50075"/>
    </source>
</evidence>
<protein>
    <recommendedName>
        <fullName evidence="4">Carrier domain-containing protein</fullName>
    </recommendedName>
</protein>
<dbReference type="PANTHER" id="PTHR43439">
    <property type="entry name" value="PHENYLACETATE-COENZYME A LIGASE"/>
    <property type="match status" value="1"/>
</dbReference>
<dbReference type="InterPro" id="IPR009081">
    <property type="entry name" value="PP-bd_ACP"/>
</dbReference>
<dbReference type="InterPro" id="IPR042099">
    <property type="entry name" value="ANL_N_sf"/>
</dbReference>
<gene>
    <name evidence="5" type="ORF">ZT1A5_G10221</name>
</gene>
<dbReference type="Pfam" id="PF23562">
    <property type="entry name" value="AMP-binding_C_3"/>
    <property type="match status" value="1"/>
</dbReference>
<keyword evidence="2" id="KW-0597">Phosphoprotein</keyword>
<dbReference type="PROSITE" id="PS00012">
    <property type="entry name" value="PHOSPHOPANTETHEINE"/>
    <property type="match status" value="1"/>
</dbReference>
<dbReference type="SUPFAM" id="SSF51735">
    <property type="entry name" value="NAD(P)-binding Rossmann-fold domains"/>
    <property type="match status" value="1"/>
</dbReference>
<evidence type="ECO:0000256" key="1">
    <source>
        <dbReference type="ARBA" id="ARBA00022450"/>
    </source>
</evidence>
<organism evidence="5 6">
    <name type="scientific">Zymoseptoria tritici ST99CH_1A5</name>
    <dbReference type="NCBI Taxonomy" id="1276529"/>
    <lineage>
        <taxon>Eukaryota</taxon>
        <taxon>Fungi</taxon>
        <taxon>Dikarya</taxon>
        <taxon>Ascomycota</taxon>
        <taxon>Pezizomycotina</taxon>
        <taxon>Dothideomycetes</taxon>
        <taxon>Dothideomycetidae</taxon>
        <taxon>Mycosphaerellales</taxon>
        <taxon>Mycosphaerellaceae</taxon>
        <taxon>Zymoseptoria</taxon>
    </lineage>
</organism>
<feature type="region of interest" description="Disordered" evidence="3">
    <location>
        <begin position="1077"/>
        <end position="1100"/>
    </location>
</feature>
<dbReference type="EMBL" id="LT882686">
    <property type="protein sequence ID" value="SMY28775.1"/>
    <property type="molecule type" value="Genomic_DNA"/>
</dbReference>
<dbReference type="Pfam" id="PF07993">
    <property type="entry name" value="NAD_binding_4"/>
    <property type="match status" value="1"/>
</dbReference>
<evidence type="ECO:0000256" key="2">
    <source>
        <dbReference type="ARBA" id="ARBA00022553"/>
    </source>
</evidence>
<dbReference type="InterPro" id="IPR006162">
    <property type="entry name" value="Ppantetheine_attach_site"/>
</dbReference>
<dbReference type="Proteomes" id="UP000215453">
    <property type="component" value="Chromosome 11"/>
</dbReference>
<evidence type="ECO:0000256" key="3">
    <source>
        <dbReference type="SAM" id="MobiDB-lite"/>
    </source>
</evidence>
<evidence type="ECO:0000313" key="6">
    <source>
        <dbReference type="Proteomes" id="UP000215453"/>
    </source>
</evidence>
<proteinExistence type="predicted"/>
<dbReference type="PANTHER" id="PTHR43439:SF2">
    <property type="entry name" value="ENZYME, PUTATIVE (JCVI)-RELATED"/>
    <property type="match status" value="1"/>
</dbReference>
<dbReference type="InterPro" id="IPR000873">
    <property type="entry name" value="AMP-dep_synth/lig_dom"/>
</dbReference>
<evidence type="ECO:0000313" key="5">
    <source>
        <dbReference type="EMBL" id="SMY28775.1"/>
    </source>
</evidence>
<dbReference type="InterPro" id="IPR051414">
    <property type="entry name" value="Adenylate-forming_Reductase"/>
</dbReference>
<feature type="domain" description="Carrier" evidence="4">
    <location>
        <begin position="595"/>
        <end position="678"/>
    </location>
</feature>
<dbReference type="InterPro" id="IPR013120">
    <property type="entry name" value="FAR_NAD-bd"/>
</dbReference>
<dbReference type="InterPro" id="IPR036291">
    <property type="entry name" value="NAD(P)-bd_dom_sf"/>
</dbReference>
<dbReference type="PROSITE" id="PS50075">
    <property type="entry name" value="CARRIER"/>
    <property type="match status" value="1"/>
</dbReference>
<sequence length="1135" mass="123271">MSSNSGDANGDGPEDTYFTCTLGQATLYNEDLEFKNIPTFLDELVDHHGDKPAVGFWDVNANAEGQNGSQNGGEDVDGRPERKDYTIYSFAEAVSHSDSAARYITQLCGTSDARPAAMLVRSVPDFLFCFLGLIRLGRPVLLLAPQLSGSAIATLCQQCEAELLYEGGAYDDLVKKATQAAESLEGFELKTHRLSFQTNKANLATTSEDFVCYSASSTDTAYLHHTSGTSTGLPKPIPQSHNAGCGVQPRLNGSDAATFTTTPLYHGGVADLFRAWTSGAMMWLFPGDKLPITAKNVSRCLEVAASAVRSEEKEGVKVPKVKYFSSVPYVLQGMADHALGLSQLQTMSIVGVGGAALPSEVGDELVKQGVPLISRFGSAECGFLMSSYRSFATDTEWQYLRPGSRGSKYLRFEKREEDELCELIILPGWPHMAKTNREDGSFATSDLFERHASIPDAWRYHSRADSQLTLVTGKKFDPAPLEAGIAASSSLIRDVLIFGNGKPYPGALVFKAEEAKGVEDEVFEEEVWKVVEKFNREGQSHTRISRGMVVLIGGDEEGLEKSSKGTVIRRVAEERFGQVIEGAYGKGEEVGGKEVDDEDVLGEVRRIVEGVMGSGTKDGEKLTDTVDLFTYGADSVSCIQIRQKLVGLLGEGADPLPPTIVEDCGSIQILSQTILDLRNGRASTNGAAADDQAKLMQEFVETYSTLSLPSLPSTPSETRPTSPSRGKAILLTGSTGSLGSHLLNQLLSTPSVSHIHLLLRASHGSSLESSRIRLLSLLASRHLTPPPHFDEKVTLHLYTLTAPRLGLEDEVYLRLANEVDVIYDLAWSVNFLLPLRGFKSHFQALRGLLELAVAHAAFEERGKPARVVFCSSTASVASYPSLAGSQGKLVPEEMLGDVDVSGGIGYSRSKWVAENLIQRAVAIFPVLKGCVSVVRVGQISGDTVHGVWNKSEAYPLMLGSARVTGCLPRLKGERVGWTGVDVAAGGFVNLLDGVGDEEDVRVLHLLNSAKAVEWNDVVGWISEVEEGIEIVEVGVWLERLEGLRKSEREEERSHACLKLLEFWKGAYGKTVDGESVAEVNEEKTDGKENGSVEDRPQAEGFDMSKSLEAMPGLKEAKAVDREYVLKLWRWIKENI</sequence>
<name>A0A1Y6LWN9_ZYMTR</name>
<keyword evidence="1" id="KW-0596">Phosphopantetheine</keyword>
<dbReference type="Pfam" id="PF00501">
    <property type="entry name" value="AMP-binding"/>
    <property type="match status" value="1"/>
</dbReference>
<dbReference type="SUPFAM" id="SSF56801">
    <property type="entry name" value="Acetyl-CoA synthetase-like"/>
    <property type="match status" value="1"/>
</dbReference>
<feature type="compositionally biased region" description="Basic and acidic residues" evidence="3">
    <location>
        <begin position="1080"/>
        <end position="1097"/>
    </location>
</feature>
<dbReference type="Gene3D" id="3.40.50.720">
    <property type="entry name" value="NAD(P)-binding Rossmann-like Domain"/>
    <property type="match status" value="1"/>
</dbReference>
<accession>A0A1Y6LWN9</accession>
<dbReference type="AlphaFoldDB" id="A0A1Y6LWN9"/>
<dbReference type="Gene3D" id="3.40.50.12780">
    <property type="entry name" value="N-terminal domain of ligase-like"/>
    <property type="match status" value="1"/>
</dbReference>